<keyword evidence="3" id="KW-1185">Reference proteome</keyword>
<name>A0AAN9BSS9_9CAEN</name>
<organism evidence="2 3">
    <name type="scientific">Littorina saxatilis</name>
    <dbReference type="NCBI Taxonomy" id="31220"/>
    <lineage>
        <taxon>Eukaryota</taxon>
        <taxon>Metazoa</taxon>
        <taxon>Spiralia</taxon>
        <taxon>Lophotrochozoa</taxon>
        <taxon>Mollusca</taxon>
        <taxon>Gastropoda</taxon>
        <taxon>Caenogastropoda</taxon>
        <taxon>Littorinimorpha</taxon>
        <taxon>Littorinoidea</taxon>
        <taxon>Littorinidae</taxon>
        <taxon>Littorina</taxon>
    </lineage>
</organism>
<dbReference type="Proteomes" id="UP001374579">
    <property type="component" value="Unassembled WGS sequence"/>
</dbReference>
<dbReference type="SUPFAM" id="SSF57302">
    <property type="entry name" value="Snake toxin-like"/>
    <property type="match status" value="1"/>
</dbReference>
<accession>A0AAN9BSS9</accession>
<proteinExistence type="predicted"/>
<reference evidence="2 3" key="1">
    <citation type="submission" date="2024-02" db="EMBL/GenBank/DDBJ databases">
        <title>Chromosome-scale genome assembly of the rough periwinkle Littorina saxatilis.</title>
        <authorList>
            <person name="De Jode A."/>
            <person name="Faria R."/>
            <person name="Formenti G."/>
            <person name="Sims Y."/>
            <person name="Smith T.P."/>
            <person name="Tracey A."/>
            <person name="Wood J.M.D."/>
            <person name="Zagrodzka Z.B."/>
            <person name="Johannesson K."/>
            <person name="Butlin R.K."/>
            <person name="Leder E.H."/>
        </authorList>
    </citation>
    <scope>NUCLEOTIDE SEQUENCE [LARGE SCALE GENOMIC DNA]</scope>
    <source>
        <strain evidence="2">Snail1</strain>
        <tissue evidence="2">Muscle</tissue>
    </source>
</reference>
<dbReference type="EMBL" id="JBAMIC010000002">
    <property type="protein sequence ID" value="KAK7111398.1"/>
    <property type="molecule type" value="Genomic_DNA"/>
</dbReference>
<dbReference type="AlphaFoldDB" id="A0AAN9BSS9"/>
<evidence type="ECO:0000313" key="2">
    <source>
        <dbReference type="EMBL" id="KAK7111398.1"/>
    </source>
</evidence>
<feature type="chain" id="PRO_5042921697" evidence="1">
    <location>
        <begin position="30"/>
        <end position="115"/>
    </location>
</feature>
<evidence type="ECO:0000313" key="3">
    <source>
        <dbReference type="Proteomes" id="UP001374579"/>
    </source>
</evidence>
<dbReference type="InterPro" id="IPR045860">
    <property type="entry name" value="Snake_toxin-like_sf"/>
</dbReference>
<gene>
    <name evidence="2" type="ORF">V1264_011035</name>
</gene>
<sequence length="115" mass="12643">MANTRFQFIGIICLLSLTLLLHEVASVGALMCVQCTPADPRCESGNLDAAQCEEGQNYCGMYRVFVGSSVGVFRGCSRHYLGGCRHKVIESRESMVCYESCSWNRCNANNGGYIL</sequence>
<comment type="caution">
    <text evidence="2">The sequence shown here is derived from an EMBL/GenBank/DDBJ whole genome shotgun (WGS) entry which is preliminary data.</text>
</comment>
<keyword evidence="1" id="KW-0732">Signal</keyword>
<protein>
    <submittedName>
        <fullName evidence="2">Uncharacterized protein</fullName>
    </submittedName>
</protein>
<feature type="signal peptide" evidence="1">
    <location>
        <begin position="1"/>
        <end position="29"/>
    </location>
</feature>
<evidence type="ECO:0000256" key="1">
    <source>
        <dbReference type="SAM" id="SignalP"/>
    </source>
</evidence>